<dbReference type="SUPFAM" id="SSF56112">
    <property type="entry name" value="Protein kinase-like (PK-like)"/>
    <property type="match status" value="1"/>
</dbReference>
<dbReference type="InterPro" id="IPR011009">
    <property type="entry name" value="Kinase-like_dom_sf"/>
</dbReference>
<reference evidence="2" key="1">
    <citation type="submission" date="2022-11" db="UniProtKB">
        <authorList>
            <consortium name="WormBaseParasite"/>
        </authorList>
    </citation>
    <scope>IDENTIFICATION</scope>
</reference>
<proteinExistence type="predicted"/>
<name>A0A914W2K8_9BILA</name>
<organism evidence="1 2">
    <name type="scientific">Plectus sambesii</name>
    <dbReference type="NCBI Taxonomy" id="2011161"/>
    <lineage>
        <taxon>Eukaryota</taxon>
        <taxon>Metazoa</taxon>
        <taxon>Ecdysozoa</taxon>
        <taxon>Nematoda</taxon>
        <taxon>Chromadorea</taxon>
        <taxon>Plectida</taxon>
        <taxon>Plectina</taxon>
        <taxon>Plectoidea</taxon>
        <taxon>Plectidae</taxon>
        <taxon>Plectus</taxon>
    </lineage>
</organism>
<dbReference type="AlphaFoldDB" id="A0A914W2K8"/>
<evidence type="ECO:0000313" key="2">
    <source>
        <dbReference type="WBParaSite" id="PSAMB.scaffold2904size20647.g19652.t1"/>
    </source>
</evidence>
<dbReference type="WBParaSite" id="PSAMB.scaffold2904size20647.g19652.t1">
    <property type="protein sequence ID" value="PSAMB.scaffold2904size20647.g19652.t1"/>
    <property type="gene ID" value="PSAMB.scaffold2904size20647.g19652"/>
</dbReference>
<accession>A0A914W2K8</accession>
<keyword evidence="1" id="KW-1185">Reference proteome</keyword>
<dbReference type="Gene3D" id="1.10.510.10">
    <property type="entry name" value="Transferase(Phosphotransferase) domain 1"/>
    <property type="match status" value="1"/>
</dbReference>
<sequence length="43" mass="4905">QMLIYDPALRVTAKKILHHPYFDDLDKTKMPAGAYDGTLQLSQ</sequence>
<evidence type="ECO:0000313" key="1">
    <source>
        <dbReference type="Proteomes" id="UP000887566"/>
    </source>
</evidence>
<dbReference type="Proteomes" id="UP000887566">
    <property type="component" value="Unplaced"/>
</dbReference>
<protein>
    <submittedName>
        <fullName evidence="2">Uncharacterized protein</fullName>
    </submittedName>
</protein>